<proteinExistence type="predicted"/>
<feature type="compositionally biased region" description="Basic and acidic residues" evidence="1">
    <location>
        <begin position="217"/>
        <end position="228"/>
    </location>
</feature>
<evidence type="ECO:0000313" key="2">
    <source>
        <dbReference type="EMBL" id="PJI31282.1"/>
    </source>
</evidence>
<dbReference type="AlphaFoldDB" id="A0A2H9UHV4"/>
<evidence type="ECO:0000256" key="1">
    <source>
        <dbReference type="SAM" id="MobiDB-lite"/>
    </source>
</evidence>
<gene>
    <name evidence="2" type="ORF">CU320_14930</name>
</gene>
<reference evidence="2 3" key="1">
    <citation type="submission" date="2017-11" db="EMBL/GenBank/DDBJ databases">
        <authorList>
            <person name="Han C.G."/>
        </authorList>
    </citation>
    <scope>NUCLEOTIDE SEQUENCE [LARGE SCALE GENOMIC DNA]</scope>
    <source>
        <strain evidence="2 3">ANC 5347</strain>
    </source>
</reference>
<feature type="region of interest" description="Disordered" evidence="1">
    <location>
        <begin position="217"/>
        <end position="255"/>
    </location>
</feature>
<dbReference type="EMBL" id="PGOZ01000033">
    <property type="protein sequence ID" value="PJI31282.1"/>
    <property type="molecule type" value="Genomic_DNA"/>
</dbReference>
<sequence>MLKQSSLERTEFKEEELAPIKKLDLNDLKVPMPKNLDQLLIWTSELAQYNYAQFLDQSEQLKLVDEDNLEEQAEISQKLRFYRGNALIENQIKDFYLKKLLDQGEATVKGYIKSPTKKNTRYAVISYHDYDFVSFATPEILNKFPADLINFVQKETPKTLADIYPEEAVFLSAIKKFIKPFKEQYKKLADKNREIKEHNTVAHKIYIKIKNKEATLQKPTELKPKESNPKTTENSAVPVEMKQGTIQKNMAPQEKPLTVIKKRKFALNKNK</sequence>
<name>A0A2H9UHV4_9GAMM</name>
<evidence type="ECO:0000313" key="3">
    <source>
        <dbReference type="Proteomes" id="UP000242351"/>
    </source>
</evidence>
<feature type="unsure residue" description="D or N" evidence="2">
    <location>
        <position position="56"/>
    </location>
</feature>
<organism evidence="2 3">
    <name type="scientific">Acinetobacter pseudolwoffii</name>
    <dbReference type="NCBI Taxonomy" id="2053287"/>
    <lineage>
        <taxon>Bacteria</taxon>
        <taxon>Pseudomonadati</taxon>
        <taxon>Pseudomonadota</taxon>
        <taxon>Gammaproteobacteria</taxon>
        <taxon>Moraxellales</taxon>
        <taxon>Moraxellaceae</taxon>
        <taxon>Acinetobacter</taxon>
    </lineage>
</organism>
<reference evidence="2 3" key="2">
    <citation type="submission" date="2017-12" db="EMBL/GenBank/DDBJ databases">
        <title>Revising the taxonomy of the Acinetobacter lwoffii group: the description of Acinetobacter pseudolwoffii sp. nov. and emended description of Acinetobacter lwoffii.</title>
        <authorList>
            <person name="Nemec A."/>
        </authorList>
    </citation>
    <scope>NUCLEOTIDE SEQUENCE [LARGE SCALE GENOMIC DNA]</scope>
    <source>
        <strain evidence="2 3">ANC 5347</strain>
    </source>
</reference>
<comment type="caution">
    <text evidence="2">The sequence shown here is derived from an EMBL/GenBank/DDBJ whole genome shotgun (WGS) entry which is preliminary data.</text>
</comment>
<accession>A0A2H9UHV4</accession>
<dbReference type="Proteomes" id="UP000242351">
    <property type="component" value="Unassembled WGS sequence"/>
</dbReference>
<protein>
    <submittedName>
        <fullName evidence="2">Uncharacterized protein</fullName>
    </submittedName>
</protein>